<evidence type="ECO:0000313" key="2">
    <source>
        <dbReference type="EMBL" id="KAJ8867634.1"/>
    </source>
</evidence>
<feature type="compositionally biased region" description="Basic and acidic residues" evidence="1">
    <location>
        <begin position="56"/>
        <end position="72"/>
    </location>
</feature>
<feature type="region of interest" description="Disordered" evidence="1">
    <location>
        <begin position="41"/>
        <end position="100"/>
    </location>
</feature>
<accession>A0ABQ9G5A6</accession>
<dbReference type="Proteomes" id="UP001159363">
    <property type="component" value="Chromosome 14"/>
</dbReference>
<keyword evidence="3" id="KW-1185">Reference proteome</keyword>
<feature type="compositionally biased region" description="Basic and acidic residues" evidence="1">
    <location>
        <begin position="429"/>
        <end position="438"/>
    </location>
</feature>
<feature type="compositionally biased region" description="Polar residues" evidence="1">
    <location>
        <begin position="269"/>
        <end position="284"/>
    </location>
</feature>
<protein>
    <submittedName>
        <fullName evidence="2">Uncharacterized protein</fullName>
    </submittedName>
</protein>
<name>A0ABQ9G5A6_9NEOP</name>
<feature type="compositionally biased region" description="Basic and acidic residues" evidence="1">
    <location>
        <begin position="244"/>
        <end position="267"/>
    </location>
</feature>
<dbReference type="EMBL" id="JARBHB010000015">
    <property type="protein sequence ID" value="KAJ8867634.1"/>
    <property type="molecule type" value="Genomic_DNA"/>
</dbReference>
<evidence type="ECO:0000313" key="3">
    <source>
        <dbReference type="Proteomes" id="UP001159363"/>
    </source>
</evidence>
<organism evidence="2 3">
    <name type="scientific">Dryococelus australis</name>
    <dbReference type="NCBI Taxonomy" id="614101"/>
    <lineage>
        <taxon>Eukaryota</taxon>
        <taxon>Metazoa</taxon>
        <taxon>Ecdysozoa</taxon>
        <taxon>Arthropoda</taxon>
        <taxon>Hexapoda</taxon>
        <taxon>Insecta</taxon>
        <taxon>Pterygota</taxon>
        <taxon>Neoptera</taxon>
        <taxon>Polyneoptera</taxon>
        <taxon>Phasmatodea</taxon>
        <taxon>Verophasmatodea</taxon>
        <taxon>Anareolatae</taxon>
        <taxon>Phasmatidae</taxon>
        <taxon>Eurycanthinae</taxon>
        <taxon>Dryococelus</taxon>
    </lineage>
</organism>
<gene>
    <name evidence="2" type="ORF">PR048_031437</name>
</gene>
<reference evidence="2 3" key="1">
    <citation type="submission" date="2023-02" db="EMBL/GenBank/DDBJ databases">
        <title>LHISI_Scaffold_Assembly.</title>
        <authorList>
            <person name="Stuart O.P."/>
            <person name="Cleave R."/>
            <person name="Magrath M.J.L."/>
            <person name="Mikheyev A.S."/>
        </authorList>
    </citation>
    <scope>NUCLEOTIDE SEQUENCE [LARGE SCALE GENOMIC DNA]</scope>
    <source>
        <strain evidence="2">Daus_M_001</strain>
        <tissue evidence="2">Leg muscle</tissue>
    </source>
</reference>
<evidence type="ECO:0000256" key="1">
    <source>
        <dbReference type="SAM" id="MobiDB-lite"/>
    </source>
</evidence>
<comment type="caution">
    <text evidence="2">The sequence shown here is derived from an EMBL/GenBank/DDBJ whole genome shotgun (WGS) entry which is preliminary data.</text>
</comment>
<feature type="region of interest" description="Disordered" evidence="1">
    <location>
        <begin position="244"/>
        <end position="292"/>
    </location>
</feature>
<proteinExistence type="predicted"/>
<sequence>MYHRAITPDNSAAQDGEAELAATCAPLLRWNSVMDKMIGGGGGREQEVFPDEYGEAPEREWRGKRELPEKPTDRRHRSARSPREKIRKRPRRDSNPVRLGGRRVVYPLHHCGPLHQMYHRRYDSNFPPLHCFEAKRGSISYRTAVVKSDAKHRLFLPSSRCKFAAAKTVKVTSERRAELQQKTRVIDGTTARQFSDLRVEAMRELMRMSRSPLALPRCRPRNTPSTHEGRCEVERFERLLTTRSRESRVEQRRNAREGKREIPEKTRRQAASSGTIPTCENQGATRPGMESGSALVGGEQANRAANEAPIKITKKKNFLYSNFYKAVHEHIQHSQTRTNRNRLISKVASHLIVNSLYEPRTRETLTSSMKTACKCFAFTEQAVVIWAALNIEVLRADEGEARQVWSSTGMKRRENPHASGFVRHNFHMRKSERSHREPNPVSPSGRRHHDGNTARLARRSDEALGVRVSVARIASSLFDLGRGVPTGWLRANVISYLHCIPQSPNLDAAILWAYLPRALKHKQMPIRQDGEEFSELCYRFRMDDTVRSMLQYKTRAELLRQEKTSPTVAYEGREITVNALDKCVRRHVQRVAVGPALIDLLVS</sequence>
<feature type="compositionally biased region" description="Basic residues" evidence="1">
    <location>
        <begin position="73"/>
        <end position="91"/>
    </location>
</feature>
<feature type="region of interest" description="Disordered" evidence="1">
    <location>
        <begin position="428"/>
        <end position="458"/>
    </location>
</feature>